<evidence type="ECO:0000313" key="8">
    <source>
        <dbReference type="Proteomes" id="UP000256485"/>
    </source>
</evidence>
<accession>A0A3D9V3R5</accession>
<dbReference type="EMBL" id="QTUC01000001">
    <property type="protein sequence ID" value="REF36452.1"/>
    <property type="molecule type" value="Genomic_DNA"/>
</dbReference>
<feature type="transmembrane region" description="Helical" evidence="5">
    <location>
        <begin position="45"/>
        <end position="67"/>
    </location>
</feature>
<keyword evidence="7" id="KW-0407">Ion channel</keyword>
<evidence type="ECO:0000256" key="4">
    <source>
        <dbReference type="ARBA" id="ARBA00023136"/>
    </source>
</evidence>
<feature type="domain" description="Ion transport" evidence="6">
    <location>
        <begin position="12"/>
        <end position="223"/>
    </location>
</feature>
<dbReference type="SUPFAM" id="SSF81324">
    <property type="entry name" value="Voltage-gated potassium channels"/>
    <property type="match status" value="1"/>
</dbReference>
<dbReference type="PANTHER" id="PTHR10037">
    <property type="entry name" value="VOLTAGE-GATED CATION CHANNEL CALCIUM AND SODIUM"/>
    <property type="match status" value="1"/>
</dbReference>
<comment type="subcellular location">
    <subcellularLocation>
        <location evidence="1">Membrane</location>
        <topology evidence="1">Multi-pass membrane protein</topology>
    </subcellularLocation>
</comment>
<dbReference type="RefSeq" id="WP_115850089.1">
    <property type="nucleotide sequence ID" value="NZ_QTUC01000001.1"/>
</dbReference>
<dbReference type="Gene3D" id="1.10.287.70">
    <property type="match status" value="1"/>
</dbReference>
<dbReference type="GO" id="GO:0001518">
    <property type="term" value="C:voltage-gated sodium channel complex"/>
    <property type="evidence" value="ECO:0007669"/>
    <property type="project" value="TreeGrafter"/>
</dbReference>
<dbReference type="Pfam" id="PF00520">
    <property type="entry name" value="Ion_trans"/>
    <property type="match status" value="1"/>
</dbReference>
<protein>
    <submittedName>
        <fullName evidence="7">Voltage-gated sodium channel</fullName>
    </submittedName>
</protein>
<evidence type="ECO:0000256" key="1">
    <source>
        <dbReference type="ARBA" id="ARBA00004141"/>
    </source>
</evidence>
<feature type="transmembrane region" description="Helical" evidence="5">
    <location>
        <begin position="193"/>
        <end position="218"/>
    </location>
</feature>
<evidence type="ECO:0000256" key="5">
    <source>
        <dbReference type="SAM" id="Phobius"/>
    </source>
</evidence>
<proteinExistence type="predicted"/>
<name>A0A3D9V3R5_THECX</name>
<dbReference type="PANTHER" id="PTHR10037:SF62">
    <property type="entry name" value="SODIUM CHANNEL PROTEIN 60E"/>
    <property type="match status" value="1"/>
</dbReference>
<keyword evidence="7" id="KW-0406">Ion transport</keyword>
<dbReference type="GO" id="GO:0005248">
    <property type="term" value="F:voltage-gated sodium channel activity"/>
    <property type="evidence" value="ECO:0007669"/>
    <property type="project" value="TreeGrafter"/>
</dbReference>
<feature type="transmembrane region" description="Helical" evidence="5">
    <location>
        <begin position="14"/>
        <end position="33"/>
    </location>
</feature>
<dbReference type="Proteomes" id="UP000256485">
    <property type="component" value="Unassembled WGS sequence"/>
</dbReference>
<evidence type="ECO:0000259" key="6">
    <source>
        <dbReference type="Pfam" id="PF00520"/>
    </source>
</evidence>
<evidence type="ECO:0000313" key="7">
    <source>
        <dbReference type="EMBL" id="REF36452.1"/>
    </source>
</evidence>
<keyword evidence="3 5" id="KW-1133">Transmembrane helix</keyword>
<organism evidence="7 8">
    <name type="scientific">Thermasporomyces composti</name>
    <dbReference type="NCBI Taxonomy" id="696763"/>
    <lineage>
        <taxon>Bacteria</taxon>
        <taxon>Bacillati</taxon>
        <taxon>Actinomycetota</taxon>
        <taxon>Actinomycetes</taxon>
        <taxon>Propionibacteriales</taxon>
        <taxon>Nocardioidaceae</taxon>
        <taxon>Thermasporomyces</taxon>
    </lineage>
</organism>
<evidence type="ECO:0000256" key="3">
    <source>
        <dbReference type="ARBA" id="ARBA00022989"/>
    </source>
</evidence>
<dbReference type="InterPro" id="IPR005821">
    <property type="entry name" value="Ion_trans_dom"/>
</dbReference>
<dbReference type="OrthoDB" id="5297065at2"/>
<reference evidence="7 8" key="1">
    <citation type="submission" date="2018-08" db="EMBL/GenBank/DDBJ databases">
        <title>Sequencing the genomes of 1000 actinobacteria strains.</title>
        <authorList>
            <person name="Klenk H.-P."/>
        </authorList>
    </citation>
    <scope>NUCLEOTIDE SEQUENCE [LARGE SCALE GENOMIC DNA]</scope>
    <source>
        <strain evidence="7 8">DSM 22891</strain>
    </source>
</reference>
<dbReference type="InterPro" id="IPR043203">
    <property type="entry name" value="VGCC_Ca_Na"/>
</dbReference>
<sequence length="278" mass="30561">MSSDRIRGIVEHPWFTHGITALIVANAVTLGLETSPAIVSSVGPLLHWFDRIALTIFVVELVLRMLAYRERFFRDAWSLFDLTVVAIALVPATGPFAVVRALRVLRALRVVSRVPSMRRVIEGLLGALPGMLSTGALLGLVLYIAAVMATGLFGSVAPDHFGNLGTTLFTLFQVMTGEAWPDIADEVMAELPWAWVFFVTYILVSSFAVLNLFIAVVVNGMESEIAAEQRAEAARDWAAEKERDRIMLEELRALRAEIAALRQGDSRERDVRVPDSGA</sequence>
<dbReference type="InterPro" id="IPR027359">
    <property type="entry name" value="Volt_channel_dom_sf"/>
</dbReference>
<feature type="transmembrane region" description="Helical" evidence="5">
    <location>
        <begin position="79"/>
        <end position="102"/>
    </location>
</feature>
<dbReference type="AlphaFoldDB" id="A0A3D9V3R5"/>
<keyword evidence="7" id="KW-0813">Transport</keyword>
<keyword evidence="8" id="KW-1185">Reference proteome</keyword>
<gene>
    <name evidence="7" type="ORF">DFJ64_1860</name>
</gene>
<comment type="caution">
    <text evidence="7">The sequence shown here is derived from an EMBL/GenBank/DDBJ whole genome shotgun (WGS) entry which is preliminary data.</text>
</comment>
<dbReference type="Gene3D" id="1.20.120.350">
    <property type="entry name" value="Voltage-gated potassium channels. Chain C"/>
    <property type="match status" value="1"/>
</dbReference>
<evidence type="ECO:0000256" key="2">
    <source>
        <dbReference type="ARBA" id="ARBA00022692"/>
    </source>
</evidence>
<feature type="transmembrane region" description="Helical" evidence="5">
    <location>
        <begin position="123"/>
        <end position="146"/>
    </location>
</feature>
<keyword evidence="4 5" id="KW-0472">Membrane</keyword>
<keyword evidence="2 5" id="KW-0812">Transmembrane</keyword>